<dbReference type="Pfam" id="PF03237">
    <property type="entry name" value="Terminase_6N"/>
    <property type="match status" value="1"/>
</dbReference>
<dbReference type="InterPro" id="IPR035421">
    <property type="entry name" value="Terminase_6C"/>
</dbReference>
<evidence type="ECO:0000256" key="1">
    <source>
        <dbReference type="ARBA" id="ARBA00022612"/>
    </source>
</evidence>
<proteinExistence type="predicted"/>
<reference evidence="3 4" key="1">
    <citation type="journal article" date="2017" name="Nat. Commun.">
        <title>In situ click chemistry generation of cyclooxygenase-2 inhibitors.</title>
        <authorList>
            <person name="Bhardwaj A."/>
            <person name="Kaur J."/>
            <person name="Wuest M."/>
            <person name="Wuest F."/>
        </authorList>
    </citation>
    <scope>NUCLEOTIDE SEQUENCE [LARGE SCALE GENOMIC DNA]</scope>
    <source>
        <strain evidence="3">S2_018_000_R2_106</strain>
    </source>
</reference>
<sequence>MEEKLRRLRLATQLAEMKGDPRRWYVPHAKQLAFHTAGIHARERLFLAGNRVGKTLAGAVEMGFHLTGLYPDWWQGVRFDKPVEAWAASVTREVTRDILQKIYIGAEGKSGVIPKKLLAGIKLKSGVAGAVDTMNVRHVSGGYSTLGFKSFDQGRASFQGTSRNIIHLDEEPEVEVYEECLLRTLTVGGHVMLTMTPLLGLTDMVRHFTDEERGKGKAVIRAGWADAEHLDKTMVEGLRKSLRPHEVLSREFGEPAVGRGRVYPIDEKDIRVPRFAIPAHWKRCVGVDFGWSNPTAAVWLAWDAEPDIVYVTDIYWASERVPAEHAAEIMQRGAWIPAVCDPAGQAIGQKDGISMVEMYAAAGLRFNMADNGLEAGLMQVLERMRAGKLRVFDDLDGWWREFRLYHRDSKGRVVKRDDHLMDAVRYAVVSGLALARSEGERKDVKRLPMRRNDGWTM</sequence>
<dbReference type="AlphaFoldDB" id="A0A6N4RF30"/>
<accession>A0A6N4RF30</accession>
<feature type="domain" description="Terminase large subunit gp17-like C-terminal" evidence="2">
    <location>
        <begin position="285"/>
        <end position="429"/>
    </location>
</feature>
<evidence type="ECO:0000313" key="4">
    <source>
        <dbReference type="Proteomes" id="UP000320948"/>
    </source>
</evidence>
<dbReference type="EMBL" id="VAFM01000001">
    <property type="protein sequence ID" value="TKW61624.1"/>
    <property type="molecule type" value="Genomic_DNA"/>
</dbReference>
<comment type="caution">
    <text evidence="3">The sequence shown here is derived from an EMBL/GenBank/DDBJ whole genome shotgun (WGS) entry which is preliminary data.</text>
</comment>
<name>A0A6N4RF30_BLAVI</name>
<protein>
    <submittedName>
        <fullName evidence="3">DNA packaging protein</fullName>
    </submittedName>
</protein>
<dbReference type="Gene3D" id="3.30.420.280">
    <property type="match status" value="1"/>
</dbReference>
<dbReference type="Proteomes" id="UP000320948">
    <property type="component" value="Unassembled WGS sequence"/>
</dbReference>
<evidence type="ECO:0000313" key="3">
    <source>
        <dbReference type="EMBL" id="TKW61624.1"/>
    </source>
</evidence>
<evidence type="ECO:0000259" key="2">
    <source>
        <dbReference type="Pfam" id="PF17289"/>
    </source>
</evidence>
<keyword evidence="1" id="KW-1188">Viral release from host cell</keyword>
<organism evidence="3 4">
    <name type="scientific">Blastochloris viridis</name>
    <name type="common">Rhodopseudomonas viridis</name>
    <dbReference type="NCBI Taxonomy" id="1079"/>
    <lineage>
        <taxon>Bacteria</taxon>
        <taxon>Pseudomonadati</taxon>
        <taxon>Pseudomonadota</taxon>
        <taxon>Alphaproteobacteria</taxon>
        <taxon>Hyphomicrobiales</taxon>
        <taxon>Blastochloridaceae</taxon>
        <taxon>Blastochloris</taxon>
    </lineage>
</organism>
<gene>
    <name evidence="3" type="ORF">DI628_03080</name>
</gene>
<dbReference type="Pfam" id="PF17289">
    <property type="entry name" value="Terminase_6C"/>
    <property type="match status" value="1"/>
</dbReference>